<dbReference type="PANTHER" id="PTHR12242:SF49">
    <property type="entry name" value="HEADBUTT, ISOFORM E"/>
    <property type="match status" value="1"/>
</dbReference>
<keyword evidence="1" id="KW-0812">Transmembrane</keyword>
<evidence type="ECO:0000313" key="2">
    <source>
        <dbReference type="EMBL" id="KAG5681366.1"/>
    </source>
</evidence>
<feature type="transmembrane region" description="Helical" evidence="1">
    <location>
        <begin position="7"/>
        <end position="29"/>
    </location>
</feature>
<keyword evidence="1" id="KW-0472">Membrane</keyword>
<keyword evidence="1" id="KW-1133">Transmembrane helix</keyword>
<comment type="caution">
    <text evidence="2">The sequence shown here is derived from an EMBL/GenBank/DDBJ whole genome shotgun (WGS) entry which is preliminary data.</text>
</comment>
<organism evidence="2 3">
    <name type="scientific">Polypedilum vanderplanki</name>
    <name type="common">Sleeping chironomid midge</name>
    <dbReference type="NCBI Taxonomy" id="319348"/>
    <lineage>
        <taxon>Eukaryota</taxon>
        <taxon>Metazoa</taxon>
        <taxon>Ecdysozoa</taxon>
        <taxon>Arthropoda</taxon>
        <taxon>Hexapoda</taxon>
        <taxon>Insecta</taxon>
        <taxon>Pterygota</taxon>
        <taxon>Neoptera</taxon>
        <taxon>Endopterygota</taxon>
        <taxon>Diptera</taxon>
        <taxon>Nematocera</taxon>
        <taxon>Chironomoidea</taxon>
        <taxon>Chironomidae</taxon>
        <taxon>Chironominae</taxon>
        <taxon>Polypedilum</taxon>
        <taxon>Polypedilum</taxon>
    </lineage>
</organism>
<dbReference type="PANTHER" id="PTHR12242">
    <property type="entry name" value="OS02G0130600 PROTEIN-RELATED"/>
    <property type="match status" value="1"/>
</dbReference>
<evidence type="ECO:0000256" key="1">
    <source>
        <dbReference type="SAM" id="Phobius"/>
    </source>
</evidence>
<dbReference type="Proteomes" id="UP001107558">
    <property type="component" value="Chromosome 1"/>
</dbReference>
<dbReference type="GO" id="GO:0016020">
    <property type="term" value="C:membrane"/>
    <property type="evidence" value="ECO:0007669"/>
    <property type="project" value="TreeGrafter"/>
</dbReference>
<dbReference type="InterPro" id="IPR049352">
    <property type="entry name" value="Rost"/>
</dbReference>
<keyword evidence="3" id="KW-1185">Reference proteome</keyword>
<evidence type="ECO:0000313" key="3">
    <source>
        <dbReference type="Proteomes" id="UP001107558"/>
    </source>
</evidence>
<feature type="transmembrane region" description="Helical" evidence="1">
    <location>
        <begin position="111"/>
        <end position="133"/>
    </location>
</feature>
<feature type="transmembrane region" description="Helical" evidence="1">
    <location>
        <begin position="69"/>
        <end position="87"/>
    </location>
</feature>
<protein>
    <submittedName>
        <fullName evidence="2">Uncharacterized protein</fullName>
    </submittedName>
</protein>
<dbReference type="EMBL" id="JADBJN010000001">
    <property type="protein sequence ID" value="KAG5681366.1"/>
    <property type="molecule type" value="Genomic_DNA"/>
</dbReference>
<name>A0A9J6CIG4_POLVA</name>
<accession>A0A9J6CIG4</accession>
<sequence>MSVTLKLFWVISTISIVVAVSLSCVYWPIIYNGRDRGINDVLTHAVNAIILFIDLFIHAHPPRFSHTIYPVLFGLTYITYSIIYTLSGGTDRDNENYIYSVIDWSHKSFDAFLFSTAIIIFSSAIHFLLTILIKFRIFVYQKMKQYHMTRNVTCNENENLGFEV</sequence>
<dbReference type="Pfam" id="PF21534">
    <property type="entry name" value="Rost"/>
    <property type="match status" value="1"/>
</dbReference>
<proteinExistence type="predicted"/>
<dbReference type="PROSITE" id="PS51257">
    <property type="entry name" value="PROKAR_LIPOPROTEIN"/>
    <property type="match status" value="1"/>
</dbReference>
<feature type="transmembrane region" description="Helical" evidence="1">
    <location>
        <begin position="41"/>
        <end position="57"/>
    </location>
</feature>
<dbReference type="AlphaFoldDB" id="A0A9J6CIG4"/>
<reference evidence="2" key="1">
    <citation type="submission" date="2021-03" db="EMBL/GenBank/DDBJ databases">
        <title>Chromosome level genome of the anhydrobiotic midge Polypedilum vanderplanki.</title>
        <authorList>
            <person name="Yoshida Y."/>
            <person name="Kikawada T."/>
            <person name="Gusev O."/>
        </authorList>
    </citation>
    <scope>NUCLEOTIDE SEQUENCE</scope>
    <source>
        <strain evidence="2">NIAS01</strain>
        <tissue evidence="2">Whole body or cell culture</tissue>
    </source>
</reference>
<gene>
    <name evidence="2" type="ORF">PVAND_010808</name>
</gene>
<dbReference type="OrthoDB" id="419711at2759"/>